<dbReference type="Pfam" id="PF01575">
    <property type="entry name" value="MaoC_dehydratas"/>
    <property type="match status" value="1"/>
</dbReference>
<evidence type="ECO:0000313" key="3">
    <source>
        <dbReference type="Proteomes" id="UP000295294"/>
    </source>
</evidence>
<name>A0A4P7LUR6_9BURK</name>
<dbReference type="Gene3D" id="3.10.129.10">
    <property type="entry name" value="Hotdog Thioesterase"/>
    <property type="match status" value="1"/>
</dbReference>
<dbReference type="OrthoDB" id="5298629at2"/>
<sequence>MSLHFDDVAVGTQWQTPSINVCEEEIMRFAREWDPQPFHLDKEAAKASVFGELCASGLQTLLLSYRLFQQLKLFEGTTLAGLGMDHLRFHAPVLAGDTIYVRVVVEEAVVTSKPGRGLLKLRLSTYRMDELLADLQILLLVKLSDKDL</sequence>
<gene>
    <name evidence="2" type="ORF">E0W60_34785</name>
</gene>
<dbReference type="KEGG" id="cox:E0W60_34785"/>
<protein>
    <submittedName>
        <fullName evidence="2">Acyl dehydratase</fullName>
    </submittedName>
</protein>
<geneLocation type="plasmid" evidence="2">
    <name>unnamed4</name>
</geneLocation>
<proteinExistence type="predicted"/>
<dbReference type="SUPFAM" id="SSF54637">
    <property type="entry name" value="Thioesterase/thiol ester dehydrase-isomerase"/>
    <property type="match status" value="1"/>
</dbReference>
<dbReference type="InterPro" id="IPR052342">
    <property type="entry name" value="MCH/BMMD"/>
</dbReference>
<dbReference type="EMBL" id="CP038639">
    <property type="protein sequence ID" value="QBY56221.1"/>
    <property type="molecule type" value="Genomic_DNA"/>
</dbReference>
<reference evidence="2 3" key="1">
    <citation type="submission" date="2019-03" db="EMBL/GenBank/DDBJ databases">
        <title>Efficiently degradation of phenoxyalkanoic acid herbicides by Cupriavidus oxalaticus strain X32.</title>
        <authorList>
            <person name="Sheng X."/>
        </authorList>
    </citation>
    <scope>NUCLEOTIDE SEQUENCE [LARGE SCALE GENOMIC DNA]</scope>
    <source>
        <strain evidence="2 3">X32</strain>
        <plasmid evidence="2 3">unnamed4</plasmid>
    </source>
</reference>
<dbReference type="AlphaFoldDB" id="A0A4P7LUR6"/>
<evidence type="ECO:0000259" key="1">
    <source>
        <dbReference type="Pfam" id="PF01575"/>
    </source>
</evidence>
<dbReference type="Proteomes" id="UP000295294">
    <property type="component" value="Plasmid unnamed4"/>
</dbReference>
<organism evidence="2 3">
    <name type="scientific">Cupriavidus oxalaticus</name>
    <dbReference type="NCBI Taxonomy" id="96344"/>
    <lineage>
        <taxon>Bacteria</taxon>
        <taxon>Pseudomonadati</taxon>
        <taxon>Pseudomonadota</taxon>
        <taxon>Betaproteobacteria</taxon>
        <taxon>Burkholderiales</taxon>
        <taxon>Burkholderiaceae</taxon>
        <taxon>Cupriavidus</taxon>
    </lineage>
</organism>
<dbReference type="PANTHER" id="PTHR43664:SF1">
    <property type="entry name" value="BETA-METHYLMALYL-COA DEHYDRATASE"/>
    <property type="match status" value="1"/>
</dbReference>
<feature type="domain" description="MaoC-like" evidence="1">
    <location>
        <begin position="10"/>
        <end position="108"/>
    </location>
</feature>
<dbReference type="PANTHER" id="PTHR43664">
    <property type="entry name" value="MONOAMINE OXIDASE-RELATED"/>
    <property type="match status" value="1"/>
</dbReference>
<evidence type="ECO:0000313" key="2">
    <source>
        <dbReference type="EMBL" id="QBY56221.1"/>
    </source>
</evidence>
<dbReference type="RefSeq" id="WP_135707384.1">
    <property type="nucleotide sequence ID" value="NZ_CP038639.1"/>
</dbReference>
<dbReference type="InterPro" id="IPR029069">
    <property type="entry name" value="HotDog_dom_sf"/>
</dbReference>
<accession>A0A4P7LUR6</accession>
<keyword evidence="2" id="KW-0614">Plasmid</keyword>
<dbReference type="InterPro" id="IPR002539">
    <property type="entry name" value="MaoC-like_dom"/>
</dbReference>